<dbReference type="GO" id="GO:0006730">
    <property type="term" value="P:one-carbon metabolic process"/>
    <property type="evidence" value="ECO:0007669"/>
    <property type="project" value="UniProtKB-KW"/>
</dbReference>
<evidence type="ECO:0000313" key="10">
    <source>
        <dbReference type="EMBL" id="SNX97915.1"/>
    </source>
</evidence>
<dbReference type="PANTHER" id="PTHR48069:SF3">
    <property type="entry name" value="DIHYDROFOLATE REDUCTASE"/>
    <property type="match status" value="1"/>
</dbReference>
<name>A0A285EFT3_9ACTN</name>
<dbReference type="PROSITE" id="PS00075">
    <property type="entry name" value="DHFR_1"/>
    <property type="match status" value="1"/>
</dbReference>
<dbReference type="GO" id="GO:0050661">
    <property type="term" value="F:NADP binding"/>
    <property type="evidence" value="ECO:0007669"/>
    <property type="project" value="InterPro"/>
</dbReference>
<dbReference type="Pfam" id="PF00186">
    <property type="entry name" value="DHFR_1"/>
    <property type="match status" value="1"/>
</dbReference>
<comment type="pathway">
    <text evidence="1 7">Cofactor biosynthesis; tetrahydrofolate biosynthesis; 5,6,7,8-tetrahydrofolate from 7,8-dihydrofolate: step 1/1.</text>
</comment>
<dbReference type="GO" id="GO:0005829">
    <property type="term" value="C:cytosol"/>
    <property type="evidence" value="ECO:0007669"/>
    <property type="project" value="TreeGrafter"/>
</dbReference>
<dbReference type="AlphaFoldDB" id="A0A285EFT3"/>
<dbReference type="GO" id="GO:0004146">
    <property type="term" value="F:dihydrofolate reductase activity"/>
    <property type="evidence" value="ECO:0007669"/>
    <property type="project" value="UniProtKB-EC"/>
</dbReference>
<comment type="function">
    <text evidence="7">Key enzyme in folate metabolism. Catalyzes an essential reaction for de novo glycine and purine synthesis, and for DNA precursor synthesis.</text>
</comment>
<keyword evidence="5 7" id="KW-0521">NADP</keyword>
<keyword evidence="4 7" id="KW-0554">One-carbon metabolism</keyword>
<dbReference type="InterPro" id="IPR001796">
    <property type="entry name" value="DHFR_dom"/>
</dbReference>
<dbReference type="SUPFAM" id="SSF53597">
    <property type="entry name" value="Dihydrofolate reductase-like"/>
    <property type="match status" value="1"/>
</dbReference>
<reference evidence="10 11" key="1">
    <citation type="submission" date="2017-09" db="EMBL/GenBank/DDBJ databases">
        <authorList>
            <person name="Ehlers B."/>
            <person name="Leendertz F.H."/>
        </authorList>
    </citation>
    <scope>NUCLEOTIDE SEQUENCE [LARGE SCALE GENOMIC DNA]</scope>
    <source>
        <strain evidence="10 11">DSM 46844</strain>
    </source>
</reference>
<dbReference type="Gene3D" id="3.40.430.10">
    <property type="entry name" value="Dihydrofolate Reductase, subunit A"/>
    <property type="match status" value="1"/>
</dbReference>
<feature type="domain" description="DHFR" evidence="9">
    <location>
        <begin position="2"/>
        <end position="177"/>
    </location>
</feature>
<evidence type="ECO:0000259" key="9">
    <source>
        <dbReference type="PROSITE" id="PS51330"/>
    </source>
</evidence>
<dbReference type="CDD" id="cd00209">
    <property type="entry name" value="DHFR"/>
    <property type="match status" value="1"/>
</dbReference>
<dbReference type="RefSeq" id="WP_097207836.1">
    <property type="nucleotide sequence ID" value="NZ_JACHXB010000007.1"/>
</dbReference>
<dbReference type="OrthoDB" id="9804315at2"/>
<evidence type="ECO:0000256" key="7">
    <source>
        <dbReference type="PIRNR" id="PIRNR000194"/>
    </source>
</evidence>
<evidence type="ECO:0000313" key="11">
    <source>
        <dbReference type="Proteomes" id="UP000219514"/>
    </source>
</evidence>
<dbReference type="PROSITE" id="PS51330">
    <property type="entry name" value="DHFR_2"/>
    <property type="match status" value="1"/>
</dbReference>
<evidence type="ECO:0000256" key="8">
    <source>
        <dbReference type="RuleBase" id="RU004474"/>
    </source>
</evidence>
<comment type="catalytic activity">
    <reaction evidence="7">
        <text>(6S)-5,6,7,8-tetrahydrofolate + NADP(+) = 7,8-dihydrofolate + NADPH + H(+)</text>
        <dbReference type="Rhea" id="RHEA:15009"/>
        <dbReference type="ChEBI" id="CHEBI:15378"/>
        <dbReference type="ChEBI" id="CHEBI:57451"/>
        <dbReference type="ChEBI" id="CHEBI:57453"/>
        <dbReference type="ChEBI" id="CHEBI:57783"/>
        <dbReference type="ChEBI" id="CHEBI:58349"/>
        <dbReference type="EC" id="1.5.1.3"/>
    </reaction>
</comment>
<gene>
    <name evidence="10" type="ORF">SAMN06893097_108281</name>
</gene>
<comment type="similarity">
    <text evidence="2 7 8">Belongs to the dihydrofolate reductase family.</text>
</comment>
<evidence type="ECO:0000256" key="5">
    <source>
        <dbReference type="ARBA" id="ARBA00022857"/>
    </source>
</evidence>
<dbReference type="GO" id="GO:0046654">
    <property type="term" value="P:tetrahydrofolate biosynthetic process"/>
    <property type="evidence" value="ECO:0007669"/>
    <property type="project" value="UniProtKB-UniPathway"/>
</dbReference>
<protein>
    <recommendedName>
        <fullName evidence="3 7">Dihydrofolate reductase</fullName>
        <ecNumber evidence="3 7">1.5.1.3</ecNumber>
    </recommendedName>
</protein>
<evidence type="ECO:0000256" key="2">
    <source>
        <dbReference type="ARBA" id="ARBA00009539"/>
    </source>
</evidence>
<evidence type="ECO:0000256" key="6">
    <source>
        <dbReference type="ARBA" id="ARBA00023002"/>
    </source>
</evidence>
<keyword evidence="11" id="KW-1185">Reference proteome</keyword>
<dbReference type="InterPro" id="IPR012259">
    <property type="entry name" value="DHFR"/>
</dbReference>
<organism evidence="10 11">
    <name type="scientific">Geodermatophilus sabuli</name>
    <dbReference type="NCBI Taxonomy" id="1564158"/>
    <lineage>
        <taxon>Bacteria</taxon>
        <taxon>Bacillati</taxon>
        <taxon>Actinomycetota</taxon>
        <taxon>Actinomycetes</taxon>
        <taxon>Geodermatophilales</taxon>
        <taxon>Geodermatophilaceae</taxon>
        <taxon>Geodermatophilus</taxon>
    </lineage>
</organism>
<dbReference type="PANTHER" id="PTHR48069">
    <property type="entry name" value="DIHYDROFOLATE REDUCTASE"/>
    <property type="match status" value="1"/>
</dbReference>
<dbReference type="Proteomes" id="UP000219514">
    <property type="component" value="Unassembled WGS sequence"/>
</dbReference>
<keyword evidence="6 7" id="KW-0560">Oxidoreductase</keyword>
<evidence type="ECO:0000256" key="4">
    <source>
        <dbReference type="ARBA" id="ARBA00022563"/>
    </source>
</evidence>
<proteinExistence type="inferred from homology"/>
<dbReference type="EMBL" id="OBDO01000008">
    <property type="protein sequence ID" value="SNX97915.1"/>
    <property type="molecule type" value="Genomic_DNA"/>
</dbReference>
<dbReference type="UniPathway" id="UPA00077">
    <property type="reaction ID" value="UER00158"/>
</dbReference>
<dbReference type="InterPro" id="IPR017925">
    <property type="entry name" value="DHFR_CS"/>
</dbReference>
<accession>A0A285EFT3</accession>
<evidence type="ECO:0000256" key="1">
    <source>
        <dbReference type="ARBA" id="ARBA00004903"/>
    </source>
</evidence>
<dbReference type="GO" id="GO:0046452">
    <property type="term" value="P:dihydrofolate metabolic process"/>
    <property type="evidence" value="ECO:0007669"/>
    <property type="project" value="TreeGrafter"/>
</dbReference>
<dbReference type="PRINTS" id="PR00070">
    <property type="entry name" value="DHFR"/>
</dbReference>
<sequence length="177" mass="19335">MTVALIWAQARDAVIGSGGTLPWHLPEDLRLFRDLTMGAAVVMGRRTWESLPERFRPLPGRRNVVLTTDPSWAADGAHRAASVAQVLAERDGDLWVIGGGQVYAAFLPFADRVVVTDVDTRVDGDTWAPELGAEWVRVSRQPADGWSASVTGLRYAVSDHRRSTAGTRSARLGRFSP</sequence>
<dbReference type="EC" id="1.5.1.3" evidence="3 7"/>
<evidence type="ECO:0000256" key="3">
    <source>
        <dbReference type="ARBA" id="ARBA00012856"/>
    </source>
</evidence>
<dbReference type="PIRSF" id="PIRSF000194">
    <property type="entry name" value="DHFR"/>
    <property type="match status" value="1"/>
</dbReference>
<dbReference type="GO" id="GO:0046655">
    <property type="term" value="P:folic acid metabolic process"/>
    <property type="evidence" value="ECO:0007669"/>
    <property type="project" value="TreeGrafter"/>
</dbReference>
<dbReference type="InterPro" id="IPR024072">
    <property type="entry name" value="DHFR-like_dom_sf"/>
</dbReference>